<organism evidence="1 2">
    <name type="scientific">Anaerocolumna cellulosilytica</name>
    <dbReference type="NCBI Taxonomy" id="433286"/>
    <lineage>
        <taxon>Bacteria</taxon>
        <taxon>Bacillati</taxon>
        <taxon>Bacillota</taxon>
        <taxon>Clostridia</taxon>
        <taxon>Lachnospirales</taxon>
        <taxon>Lachnospiraceae</taxon>
        <taxon>Anaerocolumna</taxon>
    </lineage>
</organism>
<keyword evidence="2" id="KW-1185">Reference proteome</keyword>
<sequence length="229" mass="27244">MINLELQYLGDICSVLFTIDKELKEVYGEYIKNNILYVKPDFSCNDVEHNKFLKERLLNLQSHLYLNKGEYKSIFDYKRLTSLLQYMYQIKSMSKTQEKVQLNKYSIPDLIGFEFCDGHLFKVELDKNENTCKVCIGDVLSYDDKRRMKQTDVEINNIELKFNNVKFIKINKKIETKESSYNKIREWCTYKNMDDNYVFDLVCLTVDEPLYMTIVFSDVAVSYFNRAVN</sequence>
<evidence type="ECO:0000313" key="1">
    <source>
        <dbReference type="EMBL" id="BCJ93642.1"/>
    </source>
</evidence>
<dbReference type="EMBL" id="AP023367">
    <property type="protein sequence ID" value="BCJ93642.1"/>
    <property type="molecule type" value="Genomic_DNA"/>
</dbReference>
<dbReference type="KEGG" id="acel:acsn021_12110"/>
<reference evidence="1 2" key="1">
    <citation type="journal article" date="2016" name="Int. J. Syst. Evol. Microbiol.">
        <title>Descriptions of Anaerotaenia torta gen. nov., sp. nov. and Anaerocolumna cellulosilytica gen. nov., sp. nov. isolated from a methanogenic reactor of cattle waste.</title>
        <authorList>
            <person name="Uek A."/>
            <person name="Ohtaki Y."/>
            <person name="Kaku N."/>
            <person name="Ueki K."/>
        </authorList>
    </citation>
    <scope>NUCLEOTIDE SEQUENCE [LARGE SCALE GENOMIC DNA]</scope>
    <source>
        <strain evidence="1 2">SN021</strain>
    </source>
</reference>
<dbReference type="RefSeq" id="WP_184092956.1">
    <property type="nucleotide sequence ID" value="NZ_AP023367.1"/>
</dbReference>
<accession>A0A6S6R2C4</accession>
<evidence type="ECO:0000313" key="2">
    <source>
        <dbReference type="Proteomes" id="UP000515561"/>
    </source>
</evidence>
<proteinExistence type="predicted"/>
<dbReference type="AlphaFoldDB" id="A0A6S6R2C4"/>
<protein>
    <submittedName>
        <fullName evidence="1">Uncharacterized protein</fullName>
    </submittedName>
</protein>
<name>A0A6S6R2C4_9FIRM</name>
<dbReference type="Proteomes" id="UP000515561">
    <property type="component" value="Chromosome"/>
</dbReference>
<gene>
    <name evidence="1" type="ORF">acsn021_12110</name>
</gene>